<comment type="cofactor">
    <cofactor evidence="6">
        <name>FMN</name>
        <dbReference type="ChEBI" id="CHEBI:58210"/>
    </cofactor>
</comment>
<comment type="similarity">
    <text evidence="6">Belongs to the RnfG family.</text>
</comment>
<keyword evidence="6" id="KW-1003">Cell membrane</keyword>
<dbReference type="Pfam" id="PF04205">
    <property type="entry name" value="FMN_bind"/>
    <property type="match status" value="1"/>
</dbReference>
<dbReference type="NCBIfam" id="NF002519">
    <property type="entry name" value="PRK01908.1"/>
    <property type="match status" value="1"/>
</dbReference>
<dbReference type="STRING" id="291169.A9E74_01429"/>
<keyword evidence="4 6" id="KW-0288">FMN</keyword>
<reference evidence="8 9" key="1">
    <citation type="submission" date="2016-07" db="EMBL/GenBank/DDBJ databases">
        <title>Draft Genome Sequence of Methylophaga muralis Bur 1.</title>
        <authorList>
            <person name="Vasilenko O.V."/>
            <person name="Doronina N.V."/>
            <person name="Shmareva M.N."/>
            <person name="Tarlachkov S.V."/>
            <person name="Mustakhimov I."/>
            <person name="Trotsenko Y.A."/>
        </authorList>
    </citation>
    <scope>NUCLEOTIDE SEQUENCE [LARGE SCALE GENOMIC DNA]</scope>
    <source>
        <strain evidence="8 9">Bur 1</strain>
    </source>
</reference>
<keyword evidence="6" id="KW-0472">Membrane</keyword>
<dbReference type="GO" id="GO:0022900">
    <property type="term" value="P:electron transport chain"/>
    <property type="evidence" value="ECO:0007669"/>
    <property type="project" value="UniProtKB-UniRule"/>
</dbReference>
<sequence>MKALWNQPAFRVGLMLALFAIVATTLVAFTEESTREQIKENERLALLDAINVLVPKQVYDNDILNDTIVLPATPQLGTTEPTMVYRARKNNEPVAAVLSSVAPDGYSGSINILIAVYTDGSLAGVRVISHKETPGLGDKIDVQRDDWILQFAGLSLDSPDKSRWKVKKDGGDFDQFTGATITARAVVNAIKRTLEFFEANQDKLFIPAEENT</sequence>
<evidence type="ECO:0000313" key="8">
    <source>
        <dbReference type="EMBL" id="ODN66879.1"/>
    </source>
</evidence>
<dbReference type="PIRSF" id="PIRSF006091">
    <property type="entry name" value="E_trnsport_RnfG"/>
    <property type="match status" value="1"/>
</dbReference>
<dbReference type="AlphaFoldDB" id="A0A1E3GS61"/>
<organism evidence="8 9">
    <name type="scientific">Methylophaga muralis</name>
    <dbReference type="NCBI Taxonomy" id="291169"/>
    <lineage>
        <taxon>Bacteria</taxon>
        <taxon>Pseudomonadati</taxon>
        <taxon>Pseudomonadota</taxon>
        <taxon>Gammaproteobacteria</taxon>
        <taxon>Thiotrichales</taxon>
        <taxon>Piscirickettsiaceae</taxon>
        <taxon>Methylophaga</taxon>
    </lineage>
</organism>
<dbReference type="SMART" id="SM00900">
    <property type="entry name" value="FMN_bind"/>
    <property type="match status" value="1"/>
</dbReference>
<keyword evidence="3 6" id="KW-0285">Flavoprotein</keyword>
<evidence type="ECO:0000259" key="7">
    <source>
        <dbReference type="SMART" id="SM00900"/>
    </source>
</evidence>
<evidence type="ECO:0000256" key="3">
    <source>
        <dbReference type="ARBA" id="ARBA00022630"/>
    </source>
</evidence>
<comment type="subcellular location">
    <subcellularLocation>
        <location evidence="6">Cell inner membrane</location>
        <topology evidence="6">Single-pass membrane protein</topology>
    </subcellularLocation>
</comment>
<keyword evidence="1 6" id="KW-0813">Transport</keyword>
<dbReference type="GO" id="GO:0005886">
    <property type="term" value="C:plasma membrane"/>
    <property type="evidence" value="ECO:0007669"/>
    <property type="project" value="UniProtKB-SubCell"/>
</dbReference>
<keyword evidence="6" id="KW-0997">Cell inner membrane</keyword>
<dbReference type="PANTHER" id="PTHR36118">
    <property type="entry name" value="ION-TRANSLOCATING OXIDOREDUCTASE COMPLEX SUBUNIT G"/>
    <property type="match status" value="1"/>
</dbReference>
<feature type="modified residue" description="FMN phosphoryl threonine" evidence="6">
    <location>
        <position position="180"/>
    </location>
</feature>
<keyword evidence="6" id="KW-0812">Transmembrane</keyword>
<dbReference type="RefSeq" id="WP_069295900.1">
    <property type="nucleotide sequence ID" value="NZ_MCRI01000012.1"/>
</dbReference>
<dbReference type="InterPro" id="IPR010209">
    <property type="entry name" value="Ion_transpt_RnfG/RsxG"/>
</dbReference>
<accession>A0A1E3GS61</accession>
<dbReference type="NCBIfam" id="TIGR01947">
    <property type="entry name" value="rnfG"/>
    <property type="match status" value="1"/>
</dbReference>
<keyword evidence="9" id="KW-1185">Reference proteome</keyword>
<dbReference type="GO" id="GO:0010181">
    <property type="term" value="F:FMN binding"/>
    <property type="evidence" value="ECO:0007669"/>
    <property type="project" value="InterPro"/>
</dbReference>
<comment type="caution">
    <text evidence="8">The sequence shown here is derived from an EMBL/GenBank/DDBJ whole genome shotgun (WGS) entry which is preliminary data.</text>
</comment>
<dbReference type="PATRIC" id="fig|291169.3.peg.1435"/>
<dbReference type="PANTHER" id="PTHR36118:SF1">
    <property type="entry name" value="ION-TRANSLOCATING OXIDOREDUCTASE COMPLEX SUBUNIT G"/>
    <property type="match status" value="1"/>
</dbReference>
<evidence type="ECO:0000256" key="2">
    <source>
        <dbReference type="ARBA" id="ARBA00022553"/>
    </source>
</evidence>
<keyword evidence="2 6" id="KW-0597">Phosphoprotein</keyword>
<keyword evidence="6" id="KW-1133">Transmembrane helix</keyword>
<dbReference type="Proteomes" id="UP000094379">
    <property type="component" value="Unassembled WGS sequence"/>
</dbReference>
<keyword evidence="5 6" id="KW-0249">Electron transport</keyword>
<protein>
    <recommendedName>
        <fullName evidence="6">Ion-translocating oxidoreductase complex subunit G</fullName>
        <ecNumber evidence="6">7.-.-.-</ecNumber>
    </recommendedName>
    <alternativeName>
        <fullName evidence="6">Rnf electron transport complex subunit G</fullName>
    </alternativeName>
</protein>
<comment type="subunit">
    <text evidence="6">The complex is composed of six subunits: RnfA, RnfB, RnfC, RnfD, RnfE and RnfG.</text>
</comment>
<evidence type="ECO:0000256" key="4">
    <source>
        <dbReference type="ARBA" id="ARBA00022643"/>
    </source>
</evidence>
<dbReference type="GO" id="GO:0009055">
    <property type="term" value="F:electron transfer activity"/>
    <property type="evidence" value="ECO:0007669"/>
    <property type="project" value="InterPro"/>
</dbReference>
<name>A0A1E3GS61_9GAMM</name>
<gene>
    <name evidence="6 8" type="primary">rnfG</name>
    <name evidence="8" type="ORF">A9E74_01429</name>
</gene>
<evidence type="ECO:0000313" key="9">
    <source>
        <dbReference type="Proteomes" id="UP000094379"/>
    </source>
</evidence>
<proteinExistence type="inferred from homology"/>
<dbReference type="InterPro" id="IPR007329">
    <property type="entry name" value="FMN-bd"/>
</dbReference>
<feature type="domain" description="FMN-binding" evidence="7">
    <location>
        <begin position="105"/>
        <end position="197"/>
    </location>
</feature>
<evidence type="ECO:0000256" key="5">
    <source>
        <dbReference type="ARBA" id="ARBA00022982"/>
    </source>
</evidence>
<dbReference type="HAMAP" id="MF_00479">
    <property type="entry name" value="RsxG_RnfG"/>
    <property type="match status" value="1"/>
</dbReference>
<dbReference type="EC" id="7.-.-.-" evidence="6"/>
<evidence type="ECO:0000256" key="1">
    <source>
        <dbReference type="ARBA" id="ARBA00022448"/>
    </source>
</evidence>
<dbReference type="EMBL" id="MCRI01000012">
    <property type="protein sequence ID" value="ODN66879.1"/>
    <property type="molecule type" value="Genomic_DNA"/>
</dbReference>
<comment type="function">
    <text evidence="6">Part of a membrane-bound complex that couples electron transfer with translocation of ions across the membrane.</text>
</comment>
<keyword evidence="6" id="KW-1278">Translocase</keyword>
<evidence type="ECO:0000256" key="6">
    <source>
        <dbReference type="HAMAP-Rule" id="MF_00479"/>
    </source>
</evidence>